<reference evidence="1" key="1">
    <citation type="submission" date="2019-10" db="EMBL/GenBank/DDBJ databases">
        <authorList>
            <consortium name="DOE Joint Genome Institute"/>
            <person name="Kuo A."/>
            <person name="Miyauchi S."/>
            <person name="Kiss E."/>
            <person name="Drula E."/>
            <person name="Kohler A."/>
            <person name="Sanchez-Garcia M."/>
            <person name="Andreopoulos B."/>
            <person name="Barry K.W."/>
            <person name="Bonito G."/>
            <person name="Buee M."/>
            <person name="Carver A."/>
            <person name="Chen C."/>
            <person name="Cichocki N."/>
            <person name="Clum A."/>
            <person name="Culley D."/>
            <person name="Crous P.W."/>
            <person name="Fauchery L."/>
            <person name="Girlanda M."/>
            <person name="Hayes R."/>
            <person name="Keri Z."/>
            <person name="LaButti K."/>
            <person name="Lipzen A."/>
            <person name="Lombard V."/>
            <person name="Magnuson J."/>
            <person name="Maillard F."/>
            <person name="Morin E."/>
            <person name="Murat C."/>
            <person name="Nolan M."/>
            <person name="Ohm R."/>
            <person name="Pangilinan J."/>
            <person name="Pereira M."/>
            <person name="Perotto S."/>
            <person name="Peter M."/>
            <person name="Riley R."/>
            <person name="Sitrit Y."/>
            <person name="Stielow B."/>
            <person name="Szollosi G."/>
            <person name="Zifcakova L."/>
            <person name="Stursova M."/>
            <person name="Spatafora J.W."/>
            <person name="Tedersoo L."/>
            <person name="Vaario L.-M."/>
            <person name="Yamada A."/>
            <person name="Yan M."/>
            <person name="Wang P."/>
            <person name="Xu J."/>
            <person name="Bruns T."/>
            <person name="Baldrian P."/>
            <person name="Vilgalys R."/>
            <person name="Henrissat B."/>
            <person name="Grigoriev I.V."/>
            <person name="Hibbett D."/>
            <person name="Nagy L.G."/>
            <person name="Martin F.M."/>
        </authorList>
    </citation>
    <scope>NUCLEOTIDE SEQUENCE</scope>
    <source>
        <strain evidence="1">Prilba</strain>
    </source>
</reference>
<accession>A0A9P5JZ54</accession>
<gene>
    <name evidence="1" type="ORF">DFH94DRAFT_771213</name>
</gene>
<dbReference type="PANTHER" id="PTHR38846:SF1">
    <property type="entry name" value="C3H1-TYPE DOMAIN-CONTAINING PROTEIN"/>
    <property type="match status" value="1"/>
</dbReference>
<sequence length="197" mass="22775">MNVVAQPAQPVALGDDGVKSLKKIKIFFAQYSEFRYRPGNSSVTEFNRLCKEYHWKKDDEEKLAARYEFNLVMKQEFDTLYGSDEKDINNWYKLCHVLRIDPVPKTLGECRAGVFRKHVNLVDLVEGTRENIQIFGSEKELSEYTRTTGKFFPKENAADGGVLRALRRHILAPQDSHSTGRISRSIKNDRVGLPHWR</sequence>
<name>A0A9P5JZ54_9AGAM</name>
<reference evidence="1" key="2">
    <citation type="journal article" date="2020" name="Nat. Commun.">
        <title>Large-scale genome sequencing of mycorrhizal fungi provides insights into the early evolution of symbiotic traits.</title>
        <authorList>
            <person name="Miyauchi S."/>
            <person name="Kiss E."/>
            <person name="Kuo A."/>
            <person name="Drula E."/>
            <person name="Kohler A."/>
            <person name="Sanchez-Garcia M."/>
            <person name="Morin E."/>
            <person name="Andreopoulos B."/>
            <person name="Barry K.W."/>
            <person name="Bonito G."/>
            <person name="Buee M."/>
            <person name="Carver A."/>
            <person name="Chen C."/>
            <person name="Cichocki N."/>
            <person name="Clum A."/>
            <person name="Culley D."/>
            <person name="Crous P.W."/>
            <person name="Fauchery L."/>
            <person name="Girlanda M."/>
            <person name="Hayes R.D."/>
            <person name="Keri Z."/>
            <person name="LaButti K."/>
            <person name="Lipzen A."/>
            <person name="Lombard V."/>
            <person name="Magnuson J."/>
            <person name="Maillard F."/>
            <person name="Murat C."/>
            <person name="Nolan M."/>
            <person name="Ohm R.A."/>
            <person name="Pangilinan J."/>
            <person name="Pereira M.F."/>
            <person name="Perotto S."/>
            <person name="Peter M."/>
            <person name="Pfister S."/>
            <person name="Riley R."/>
            <person name="Sitrit Y."/>
            <person name="Stielow J.B."/>
            <person name="Szollosi G."/>
            <person name="Zifcakova L."/>
            <person name="Stursova M."/>
            <person name="Spatafora J.W."/>
            <person name="Tedersoo L."/>
            <person name="Vaario L.M."/>
            <person name="Yamada A."/>
            <person name="Yan M."/>
            <person name="Wang P."/>
            <person name="Xu J."/>
            <person name="Bruns T."/>
            <person name="Baldrian P."/>
            <person name="Vilgalys R."/>
            <person name="Dunand C."/>
            <person name="Henrissat B."/>
            <person name="Grigoriev I.V."/>
            <person name="Hibbett D."/>
            <person name="Nagy L.G."/>
            <person name="Martin F.M."/>
        </authorList>
    </citation>
    <scope>NUCLEOTIDE SEQUENCE</scope>
    <source>
        <strain evidence="1">Prilba</strain>
    </source>
</reference>
<dbReference type="PANTHER" id="PTHR38846">
    <property type="entry name" value="C3H1-TYPE DOMAIN-CONTAINING PROTEIN"/>
    <property type="match status" value="1"/>
</dbReference>
<organism evidence="1 2">
    <name type="scientific">Russula ochroleuca</name>
    <dbReference type="NCBI Taxonomy" id="152965"/>
    <lineage>
        <taxon>Eukaryota</taxon>
        <taxon>Fungi</taxon>
        <taxon>Dikarya</taxon>
        <taxon>Basidiomycota</taxon>
        <taxon>Agaricomycotina</taxon>
        <taxon>Agaricomycetes</taxon>
        <taxon>Russulales</taxon>
        <taxon>Russulaceae</taxon>
        <taxon>Russula</taxon>
    </lineage>
</organism>
<evidence type="ECO:0000313" key="2">
    <source>
        <dbReference type="Proteomes" id="UP000759537"/>
    </source>
</evidence>
<keyword evidence="2" id="KW-1185">Reference proteome</keyword>
<proteinExistence type="predicted"/>
<protein>
    <submittedName>
        <fullName evidence="1">Uncharacterized protein</fullName>
    </submittedName>
</protein>
<evidence type="ECO:0000313" key="1">
    <source>
        <dbReference type="EMBL" id="KAF8470435.1"/>
    </source>
</evidence>
<dbReference type="Proteomes" id="UP000759537">
    <property type="component" value="Unassembled WGS sequence"/>
</dbReference>
<dbReference type="EMBL" id="WHVB01000025">
    <property type="protein sequence ID" value="KAF8470435.1"/>
    <property type="molecule type" value="Genomic_DNA"/>
</dbReference>
<comment type="caution">
    <text evidence="1">The sequence shown here is derived from an EMBL/GenBank/DDBJ whole genome shotgun (WGS) entry which is preliminary data.</text>
</comment>
<dbReference type="AlphaFoldDB" id="A0A9P5JZ54"/>
<dbReference type="OrthoDB" id="6105938at2759"/>